<dbReference type="GO" id="GO:0003729">
    <property type="term" value="F:mRNA binding"/>
    <property type="evidence" value="ECO:0007669"/>
    <property type="project" value="TreeGrafter"/>
</dbReference>
<dbReference type="GO" id="GO:0036464">
    <property type="term" value="C:cytoplasmic ribonucleoprotein granule"/>
    <property type="evidence" value="ECO:0007669"/>
    <property type="project" value="UniProtKB-ARBA"/>
</dbReference>
<evidence type="ECO:0000256" key="1">
    <source>
        <dbReference type="ARBA" id="ARBA00004496"/>
    </source>
</evidence>
<dbReference type="Pfam" id="PF10477">
    <property type="entry name" value="EIF4E-T"/>
    <property type="match status" value="1"/>
</dbReference>
<dbReference type="GO" id="GO:0005634">
    <property type="term" value="C:nucleus"/>
    <property type="evidence" value="ECO:0007669"/>
    <property type="project" value="TreeGrafter"/>
</dbReference>
<comment type="subcellular location">
    <subcellularLocation>
        <location evidence="1">Cytoplasm</location>
    </subcellularLocation>
</comment>
<organism evidence="4">
    <name type="scientific">Timema poppense</name>
    <name type="common">Walking stick</name>
    <dbReference type="NCBI Taxonomy" id="170557"/>
    <lineage>
        <taxon>Eukaryota</taxon>
        <taxon>Metazoa</taxon>
        <taxon>Ecdysozoa</taxon>
        <taxon>Arthropoda</taxon>
        <taxon>Hexapoda</taxon>
        <taxon>Insecta</taxon>
        <taxon>Pterygota</taxon>
        <taxon>Neoptera</taxon>
        <taxon>Polyneoptera</taxon>
        <taxon>Phasmatodea</taxon>
        <taxon>Timematodea</taxon>
        <taxon>Timematoidea</taxon>
        <taxon>Timematidae</taxon>
        <taxon>Timema</taxon>
    </lineage>
</organism>
<reference evidence="4" key="1">
    <citation type="submission" date="2020-11" db="EMBL/GenBank/DDBJ databases">
        <authorList>
            <person name="Tran Van P."/>
        </authorList>
    </citation>
    <scope>NUCLEOTIDE SEQUENCE</scope>
</reference>
<dbReference type="InterPro" id="IPR018862">
    <property type="entry name" value="eIF4E-T"/>
</dbReference>
<gene>
    <name evidence="4" type="ORF">TPSB3V08_LOCUS6068</name>
</gene>
<dbReference type="PANTHER" id="PTHR12269">
    <property type="entry name" value="EUKARYOTIC TRANSLATION INITIATION FACTOR 4E TRANSPORTER"/>
    <property type="match status" value="1"/>
</dbReference>
<accession>A0A7R9D479</accession>
<dbReference type="AlphaFoldDB" id="A0A7R9D479"/>
<evidence type="ECO:0000256" key="3">
    <source>
        <dbReference type="SAM" id="Coils"/>
    </source>
</evidence>
<dbReference type="PANTHER" id="PTHR12269:SF1">
    <property type="entry name" value="EUKARYOTIC TRANSLATION INITIATION FACTOR 4E TRANSPORTER"/>
    <property type="match status" value="1"/>
</dbReference>
<feature type="coiled-coil region" evidence="3">
    <location>
        <begin position="29"/>
        <end position="56"/>
    </location>
</feature>
<keyword evidence="3" id="KW-0175">Coiled coil</keyword>
<proteinExistence type="predicted"/>
<evidence type="ECO:0000313" key="4">
    <source>
        <dbReference type="EMBL" id="CAD7407812.1"/>
    </source>
</evidence>
<keyword evidence="2" id="KW-0963">Cytoplasm</keyword>
<dbReference type="EMBL" id="OD003427">
    <property type="protein sequence ID" value="CAD7407812.1"/>
    <property type="molecule type" value="Genomic_DNA"/>
</dbReference>
<dbReference type="GO" id="GO:0017148">
    <property type="term" value="P:negative regulation of translation"/>
    <property type="evidence" value="ECO:0007669"/>
    <property type="project" value="TreeGrafter"/>
</dbReference>
<protein>
    <submittedName>
        <fullName evidence="4">Uncharacterized protein</fullName>
    </submittedName>
</protein>
<evidence type="ECO:0000256" key="2">
    <source>
        <dbReference type="ARBA" id="ARBA00022490"/>
    </source>
</evidence>
<sequence>MAACHSLSYLRLPHRVPSPRELIVHTQNIMQSALIKKKLEEQRENYRKRQEMQQSLSPNLTTGGLVGVSNNVSKGTETSPAKHLSPTPLTFTPTSVLRKMTAEKEADSLFPNKITDTIDSDSDFVYESDSDITSDDDNVPDLRNPAVHNMSDSTSSNEQIKLQQQQAALALQQSHIGSSVSASQFRLQTHTVPSQWNMTKQQGRAIVKGNCNLPYSSNEYQNQKHLQQQLHKQQLQNHNHTHLVQQNQQQMHQPSRKIAINNAGYSCLPSRAKLDLVPGSTHNLSNLGNLGSMQQTQLNTLLVMHQSRLCQNSNQRAVQGQGSHRNIPYLQQHHQQHYQSISPSLQNSITNQGNYSSISNTIKSGIHSMNPHQHLPGNTSPTSDQLARWFSPELLAQARAGNLPDMPPVPSSSNMLSLEELERLQQASAAVHN</sequence>
<name>A0A7R9D479_TIMPO</name>